<feature type="domain" description="VOC" evidence="1">
    <location>
        <begin position="18"/>
        <end position="132"/>
    </location>
</feature>
<dbReference type="PANTHER" id="PTHR43279">
    <property type="entry name" value="CATECHOL-2,3-DIOXYGENASE"/>
    <property type="match status" value="1"/>
</dbReference>
<dbReference type="EC" id="1.13.11.2" evidence="2"/>
<dbReference type="InterPro" id="IPR037523">
    <property type="entry name" value="VOC_core"/>
</dbReference>
<dbReference type="InterPro" id="IPR029068">
    <property type="entry name" value="Glyas_Bleomycin-R_OHBP_Dase"/>
</dbReference>
<dbReference type="RefSeq" id="WP_051658990.1">
    <property type="nucleotide sequence ID" value="NZ_LR215050.1"/>
</dbReference>
<dbReference type="PROSITE" id="PS51819">
    <property type="entry name" value="VOC"/>
    <property type="match status" value="1"/>
</dbReference>
<evidence type="ECO:0000313" key="3">
    <source>
        <dbReference type="Proteomes" id="UP000290909"/>
    </source>
</evidence>
<dbReference type="KEGG" id="ahk:NCTC10172_00104"/>
<keyword evidence="2" id="KW-0223">Dioxygenase</keyword>
<dbReference type="GO" id="GO:0018577">
    <property type="term" value="F:catechol 2,3-dioxygenase activity"/>
    <property type="evidence" value="ECO:0007669"/>
    <property type="project" value="UniProtKB-EC"/>
</dbReference>
<evidence type="ECO:0000259" key="1">
    <source>
        <dbReference type="PROSITE" id="PS51819"/>
    </source>
</evidence>
<gene>
    <name evidence="2" type="primary">catE</name>
    <name evidence="2" type="ORF">NCTC10172_00104</name>
</gene>
<dbReference type="EMBL" id="LR215050">
    <property type="protein sequence ID" value="VEU82098.1"/>
    <property type="molecule type" value="Genomic_DNA"/>
</dbReference>
<dbReference type="InterPro" id="IPR004360">
    <property type="entry name" value="Glyas_Fos-R_dOase_dom"/>
</dbReference>
<keyword evidence="3" id="KW-1185">Reference proteome</keyword>
<dbReference type="AlphaFoldDB" id="A0A449BI20"/>
<reference evidence="2 3" key="1">
    <citation type="submission" date="2019-01" db="EMBL/GenBank/DDBJ databases">
        <authorList>
            <consortium name="Pathogen Informatics"/>
        </authorList>
    </citation>
    <scope>NUCLEOTIDE SEQUENCE [LARGE SCALE GENOMIC DNA]</scope>
    <source>
        <strain evidence="2 3">NCTC10172</strain>
    </source>
</reference>
<dbReference type="STRING" id="1408416.GCA_000702765_00659"/>
<protein>
    <submittedName>
        <fullName evidence="2">Catechol-2,3-dioxygenase</fullName>
        <ecNumber evidence="2">1.13.11.2</ecNumber>
    </submittedName>
</protein>
<dbReference type="Proteomes" id="UP000290909">
    <property type="component" value="Chromosome"/>
</dbReference>
<sequence length="300" mass="35027">MKIIEYVQKDRIISENTKLGVVHLKVKHLKEQINFYKVALKMTILEETEDYAILGDTKNPLLHLRKVDDLKRYSNTTGMYHFALLYPNEKELAKAIYWLYSIKYPNAPTDHGFSKTSYLKDLEGNDIELYIRTVDRAIYIEKNGEYKIKYKDGRITDGRDELDLDELFSHLDKNDDIESPIYDMQMGHIHLYGSNVDEMNKFYTEVMGFAEGIYMPYFRMSDVGLTREKNHVIAFNAWKRTDIQAPEDAAGLDYYTIVLDGKNEFDSLLARLDKNGTPYTIEETSAYLLDPSKIKIKLTY</sequence>
<organism evidence="2 3">
    <name type="scientific">Acholeplasma hippikon</name>
    <dbReference type="NCBI Taxonomy" id="264636"/>
    <lineage>
        <taxon>Bacteria</taxon>
        <taxon>Bacillati</taxon>
        <taxon>Mycoplasmatota</taxon>
        <taxon>Mollicutes</taxon>
        <taxon>Acholeplasmatales</taxon>
        <taxon>Acholeplasmataceae</taxon>
        <taxon>Acholeplasma</taxon>
    </lineage>
</organism>
<dbReference type="Pfam" id="PF00903">
    <property type="entry name" value="Glyoxalase"/>
    <property type="match status" value="1"/>
</dbReference>
<evidence type="ECO:0000313" key="2">
    <source>
        <dbReference type="EMBL" id="VEU82098.1"/>
    </source>
</evidence>
<proteinExistence type="predicted"/>
<dbReference type="SUPFAM" id="SSF54593">
    <property type="entry name" value="Glyoxalase/Bleomycin resistance protein/Dihydroxybiphenyl dioxygenase"/>
    <property type="match status" value="2"/>
</dbReference>
<dbReference type="PANTHER" id="PTHR43279:SF1">
    <property type="entry name" value="CATECHOL-2,3-DIOXYGENASE"/>
    <property type="match status" value="1"/>
</dbReference>
<keyword evidence="2" id="KW-0560">Oxidoreductase</keyword>
<accession>A0A449BI20</accession>
<name>A0A449BI20_9MOLU</name>
<dbReference type="Gene3D" id="3.10.180.10">
    <property type="entry name" value="2,3-Dihydroxybiphenyl 1,2-Dioxygenase, domain 1"/>
    <property type="match status" value="2"/>
</dbReference>